<reference evidence="1 2" key="1">
    <citation type="journal article" date="2019" name="Commun. Biol.">
        <title>The bagworm genome reveals a unique fibroin gene that provides high tensile strength.</title>
        <authorList>
            <person name="Kono N."/>
            <person name="Nakamura H."/>
            <person name="Ohtoshi R."/>
            <person name="Tomita M."/>
            <person name="Numata K."/>
            <person name="Arakawa K."/>
        </authorList>
    </citation>
    <scope>NUCLEOTIDE SEQUENCE [LARGE SCALE GENOMIC DNA]</scope>
</reference>
<name>A0A4C1TN24_EUMVA</name>
<accession>A0A4C1TN24</accession>
<dbReference type="AlphaFoldDB" id="A0A4C1TN24"/>
<protein>
    <submittedName>
        <fullName evidence="1">Uncharacterized protein</fullName>
    </submittedName>
</protein>
<dbReference type="Proteomes" id="UP000299102">
    <property type="component" value="Unassembled WGS sequence"/>
</dbReference>
<dbReference type="EMBL" id="BGZK01000067">
    <property type="protein sequence ID" value="GBP14831.1"/>
    <property type="molecule type" value="Genomic_DNA"/>
</dbReference>
<keyword evidence="2" id="KW-1185">Reference proteome</keyword>
<evidence type="ECO:0000313" key="2">
    <source>
        <dbReference type="Proteomes" id="UP000299102"/>
    </source>
</evidence>
<sequence>MSTKELRICDMRYSVGVRIPSFEILSRREIPSIDCTFHCTLSDFALATTRPTSRGKTFRHIPVCFMLQRRTPPHASELNTVERALCLCTYSEIVHRD</sequence>
<organism evidence="1 2">
    <name type="scientific">Eumeta variegata</name>
    <name type="common">Bagworm moth</name>
    <name type="synonym">Eumeta japonica</name>
    <dbReference type="NCBI Taxonomy" id="151549"/>
    <lineage>
        <taxon>Eukaryota</taxon>
        <taxon>Metazoa</taxon>
        <taxon>Ecdysozoa</taxon>
        <taxon>Arthropoda</taxon>
        <taxon>Hexapoda</taxon>
        <taxon>Insecta</taxon>
        <taxon>Pterygota</taxon>
        <taxon>Neoptera</taxon>
        <taxon>Endopterygota</taxon>
        <taxon>Lepidoptera</taxon>
        <taxon>Glossata</taxon>
        <taxon>Ditrysia</taxon>
        <taxon>Tineoidea</taxon>
        <taxon>Psychidae</taxon>
        <taxon>Oiketicinae</taxon>
        <taxon>Eumeta</taxon>
    </lineage>
</organism>
<evidence type="ECO:0000313" key="1">
    <source>
        <dbReference type="EMBL" id="GBP14831.1"/>
    </source>
</evidence>
<gene>
    <name evidence="1" type="ORF">EVAR_75423_1</name>
</gene>
<comment type="caution">
    <text evidence="1">The sequence shown here is derived from an EMBL/GenBank/DDBJ whole genome shotgun (WGS) entry which is preliminary data.</text>
</comment>
<proteinExistence type="predicted"/>